<dbReference type="AlphaFoldDB" id="A0A0Q4AYI4"/>
<organism evidence="2 3">
    <name type="scientific">Candidatus [Bacteroides] periocalifornicus</name>
    <dbReference type="NCBI Taxonomy" id="1702214"/>
    <lineage>
        <taxon>Bacteria</taxon>
        <taxon>Pseudomonadati</taxon>
        <taxon>Bacteroidota</taxon>
    </lineage>
</organism>
<sequence length="258" mass="27796">MVGAKRVLFMGLLTCLSLFGWAQGGVYFSVNGVVYPGGQCEVNPSEYGFGQPLRIGIAGTLPAGRDWQLYLTYSGPDSPSLRGVLLEYNGRSAVCGEGKLLLGRTELLQLADNRRVVFLHLAGLAMATRGSIRVHLHTKNPDVEVGHLTINLSGLRAPGGELAWRPSQLLSRVRSMVIPIYPNPVKSGSVYINLQGIPASKRGEVSVVDILGTPVYSTPFVGGTLVQCPADGLSKGVYFVRIDVEGALYRTERLVVDR</sequence>
<dbReference type="Proteomes" id="UP000054172">
    <property type="component" value="Unassembled WGS sequence"/>
</dbReference>
<proteinExistence type="predicted"/>
<reference evidence="2" key="1">
    <citation type="submission" date="2015-08" db="EMBL/GenBank/DDBJ databases">
        <title>Candidatus Bacteriodes Periocalifornicus.</title>
        <authorList>
            <person name="McLean J.S."/>
            <person name="Kelley S."/>
        </authorList>
    </citation>
    <scope>NUCLEOTIDE SEQUENCE [LARGE SCALE GENOMIC DNA]</scope>
    <source>
        <strain evidence="2">12B</strain>
    </source>
</reference>
<evidence type="ECO:0000313" key="2">
    <source>
        <dbReference type="EMBL" id="KQM09150.1"/>
    </source>
</evidence>
<accession>A0A0Q4AYI4</accession>
<name>A0A0Q4AYI4_9BACT</name>
<protein>
    <recommendedName>
        <fullName evidence="1">Secretion system C-terminal sorting domain-containing protein</fullName>
    </recommendedName>
</protein>
<evidence type="ECO:0000259" key="1">
    <source>
        <dbReference type="Pfam" id="PF18962"/>
    </source>
</evidence>
<dbReference type="PATRIC" id="fig|1702214.3.peg.1212"/>
<keyword evidence="3" id="KW-1185">Reference proteome</keyword>
<dbReference type="EMBL" id="LIIK01000011">
    <property type="protein sequence ID" value="KQM09150.1"/>
    <property type="molecule type" value="Genomic_DNA"/>
</dbReference>
<dbReference type="NCBIfam" id="TIGR04183">
    <property type="entry name" value="Por_Secre_tail"/>
    <property type="match status" value="1"/>
</dbReference>
<evidence type="ECO:0000313" key="3">
    <source>
        <dbReference type="Proteomes" id="UP000054172"/>
    </source>
</evidence>
<comment type="caution">
    <text evidence="2">The sequence shown here is derived from an EMBL/GenBank/DDBJ whole genome shotgun (WGS) entry which is preliminary data.</text>
</comment>
<dbReference type="STRING" id="1702214.AL399_03465"/>
<feature type="domain" description="Secretion system C-terminal sorting" evidence="1">
    <location>
        <begin position="180"/>
        <end position="247"/>
    </location>
</feature>
<dbReference type="InterPro" id="IPR026444">
    <property type="entry name" value="Secre_tail"/>
</dbReference>
<dbReference type="Pfam" id="PF18962">
    <property type="entry name" value="Por_Secre_tail"/>
    <property type="match status" value="1"/>
</dbReference>
<gene>
    <name evidence="2" type="ORF">AL399_03465</name>
</gene>